<dbReference type="Proteomes" id="UP000186955">
    <property type="component" value="Unassembled WGS sequence"/>
</dbReference>
<protein>
    <submittedName>
        <fullName evidence="1">Uncharacterized protein</fullName>
    </submittedName>
</protein>
<organism evidence="1 2">
    <name type="scientific">Penicillium subrubescens</name>
    <dbReference type="NCBI Taxonomy" id="1316194"/>
    <lineage>
        <taxon>Eukaryota</taxon>
        <taxon>Fungi</taxon>
        <taxon>Dikarya</taxon>
        <taxon>Ascomycota</taxon>
        <taxon>Pezizomycotina</taxon>
        <taxon>Eurotiomycetes</taxon>
        <taxon>Eurotiomycetidae</taxon>
        <taxon>Eurotiales</taxon>
        <taxon>Aspergillaceae</taxon>
        <taxon>Penicillium</taxon>
    </lineage>
</organism>
<proteinExistence type="predicted"/>
<dbReference type="InterPro" id="IPR047975">
    <property type="entry name" value="Heme_bind_FMP"/>
</dbReference>
<sequence length="382" mass="40701">MAVISLPPGFQIEPVPFLGEVTAPEPRSRLGVLENFNGSFTGSGFNTIFRPHSGTNTTFPRDNILELNLIDDAITFSKDFGAVPNRGLMSQSNIFLNGISYVQAVSAVTNEETGKADHSPIGIHFETGLWMNVPPTNNTPVLGESLVRMGSIPHGTTINAQCLAPTSNTSGPPEIPPASLAVFPLKGDGGAVPIDSVNASVISSLRRPQDLSKFIAAGTITQEILDDPNTVLRNAIKGQTILQNIAFTVSTGPLVPVFGGGTANIAFLEGDPAIMNPNANTSQMNATFWIETVQHKLQVPIFKRGQAPMKISPASPAHQPVPVFLISPPHDITVPKTITVTSIQIQYSQVVNLVFDGLIWPHISVSTLIPSDPVTVPDSVWN</sequence>
<evidence type="ECO:0000313" key="2">
    <source>
        <dbReference type="Proteomes" id="UP000186955"/>
    </source>
</evidence>
<gene>
    <name evidence="1" type="ORF">PENSUB_14169</name>
</gene>
<dbReference type="AlphaFoldDB" id="A0A1Q5UPJ0"/>
<reference evidence="1 2" key="1">
    <citation type="submission" date="2016-10" db="EMBL/GenBank/DDBJ databases">
        <title>Genome sequence of the ascomycete fungus Penicillium subrubescens.</title>
        <authorList>
            <person name="De Vries R.P."/>
            <person name="Peng M."/>
            <person name="Dilokpimol A."/>
            <person name="Hilden K."/>
            <person name="Makela M.R."/>
            <person name="Grigoriev I."/>
            <person name="Riley R."/>
            <person name="Granchi Z."/>
        </authorList>
    </citation>
    <scope>NUCLEOTIDE SEQUENCE [LARGE SCALE GENOMIC DNA]</scope>
    <source>
        <strain evidence="1 2">CBS 132785</strain>
    </source>
</reference>
<evidence type="ECO:0000313" key="1">
    <source>
        <dbReference type="EMBL" id="OKP14390.1"/>
    </source>
</evidence>
<name>A0A1Q5UPJ0_9EURO</name>
<dbReference type="OrthoDB" id="1933717at2759"/>
<comment type="caution">
    <text evidence="1">The sequence shown here is derived from an EMBL/GenBank/DDBJ whole genome shotgun (WGS) entry which is preliminary data.</text>
</comment>
<accession>A0A1Q5UPJ0</accession>
<dbReference type="NCBIfam" id="NF040572">
    <property type="entry name" value="heme_bind_FMP"/>
    <property type="match status" value="1"/>
</dbReference>
<dbReference type="EMBL" id="MNBE01000099">
    <property type="protein sequence ID" value="OKP14390.1"/>
    <property type="molecule type" value="Genomic_DNA"/>
</dbReference>
<keyword evidence="2" id="KW-1185">Reference proteome</keyword>